<evidence type="ECO:0000313" key="1">
    <source>
        <dbReference type="EMBL" id="KAI9901249.1"/>
    </source>
</evidence>
<comment type="caution">
    <text evidence="1">The sequence shown here is derived from an EMBL/GenBank/DDBJ whole genome shotgun (WGS) entry which is preliminary data.</text>
</comment>
<accession>A0ACC0V693</accession>
<gene>
    <name evidence="1" type="ORF">N3K66_003066</name>
</gene>
<dbReference type="Proteomes" id="UP001163324">
    <property type="component" value="Chromosome 3"/>
</dbReference>
<name>A0ACC0V693_9HYPO</name>
<organism evidence="1 2">
    <name type="scientific">Trichothecium roseum</name>
    <dbReference type="NCBI Taxonomy" id="47278"/>
    <lineage>
        <taxon>Eukaryota</taxon>
        <taxon>Fungi</taxon>
        <taxon>Dikarya</taxon>
        <taxon>Ascomycota</taxon>
        <taxon>Pezizomycotina</taxon>
        <taxon>Sordariomycetes</taxon>
        <taxon>Hypocreomycetidae</taxon>
        <taxon>Hypocreales</taxon>
        <taxon>Hypocreales incertae sedis</taxon>
        <taxon>Trichothecium</taxon>
    </lineage>
</organism>
<protein>
    <submittedName>
        <fullName evidence="1">Uncharacterized protein</fullName>
    </submittedName>
</protein>
<reference evidence="1" key="1">
    <citation type="submission" date="2022-10" db="EMBL/GenBank/DDBJ databases">
        <title>Complete Genome of Trichothecium roseum strain YXFP-22015, a Plant Pathogen Isolated from Citrus.</title>
        <authorList>
            <person name="Wang Y."/>
            <person name="Zhu L."/>
        </authorList>
    </citation>
    <scope>NUCLEOTIDE SEQUENCE</scope>
    <source>
        <strain evidence="1">YXFP-22015</strain>
    </source>
</reference>
<dbReference type="EMBL" id="CM047942">
    <property type="protein sequence ID" value="KAI9901249.1"/>
    <property type="molecule type" value="Genomic_DNA"/>
</dbReference>
<proteinExistence type="predicted"/>
<keyword evidence="2" id="KW-1185">Reference proteome</keyword>
<sequence length="820" mass="91218">MSGSSIHDASHPVPPDPRDDMTTSRVPPSPPQRPDKVQKKRRRPALACEQCRRRKIKCDRSQPCVHCVKSGITDCTYAPTHTPAASRVKKAAPVSVADNQDSVRRVTPIVPRPPPASVAEEEDRLQSSRSVEHISQGAGICNIPSVPPSEPGLTASTTSPPESSTNNVNWLVARVHLLEEKLENAVLLTDCETDKRLQGDVEKDRRAEYRNKPLDDVELTGDSRGTVSKTRYFGRSHWMNGATLLPIELGLLGRGKLQHDGLWHTISQCKVLARIIKHHRFQPLSTENIGKQMASRQLADALVDAYLRTFEGVFRIIHVPTFKAEYERYWQNPSGCPDYFTIQLQLVMALGAPFYDDRFDLRPQATQWVYEAQLWLMIPPEKSRMTIAGLQIMCLLTLARSICAVGQDLVWVTTGGLLRKAMYMGLHRDPRVLADMTVYRAEMRRRLWATILELNLQSSFDAGGAPLISAHDYDTTLPANLDDEELSDKPDRDAASSARPESITTQMTVPIALLKSLSLRLSVLRHANDFRANNSYDETLRCNSELTKACRLLSHNLNSHSSSTSPHKPSDFQTSMAELLLYRCFHTLHQPVIARSLDDPKFYFSRKMYLEGGLKIAHITGLSGPNRAFGPGSEAQPTNTDFYRLLTNGSGTIRNIPVQSVFAVVLELIYKGKDDQSLGLGYLPAMADYDLRTTLRACKIWTLRRIQSGETNIKGYSFLGAAVGHVEALEAGLDETGIEAAILKGAEEATAQTLEELKVLAERQGIPTEGTEDAGGGDEGIASLKEVPPDDMMMSMDWMGDWQLEDLPTIPWDQPAFMMV</sequence>
<evidence type="ECO:0000313" key="2">
    <source>
        <dbReference type="Proteomes" id="UP001163324"/>
    </source>
</evidence>